<accession>A0AC34PV03</accession>
<dbReference type="Proteomes" id="UP000887576">
    <property type="component" value="Unplaced"/>
</dbReference>
<sequence>MPSSRETSSEKDVASGTEVITQDSSEIIKENVQNVDNPEQSVEPSQRSIFVRRILSDADASNFPPTPEIIDSFVYHAVNAKEQSVDHAVIDGNLEASAVDESLSTEIGNEDHSANTPHDSQTIASSPQKKIPKSLTIPGVYGPETKMNPLLGVRCIFCHELINPAPIIQCLECVILNPYICVECFKCGSEGVGHSRDHRYMFIDPKGPRLFNPKSSKRDFGIMEDVAILQMICEFTRENWDEKNIVYPELSYNDALDRLEEILMSDIGTFIRQNDPLAQVRRLLPAELIENFGLQTKPSNVVEMKNNLVDSETRFHDLLEAVNNVPEAEFVKCYDEHWKTDEKIPTAEVEEKMEIVENLTQTIGESEHETILPTTSKCVESKKREVMLPCWNKDEFEDQAEEIIYDEDGNPVVVESVEDKLFQIALAHANDLAKNKAIKGVILNDDDATRKLEIETKVFNPAKFFESLKEKENDCEMKKMKDDEPWGDILPDQSPRKKNKKKHRVSTEAQQSSPEENKKVKKSKKVQKLSFTQHMKLVEMKRKKLAAYRKQLREDDKRNFGVQEECHEVHEVMDNAVEHTDDDVLPVENNQKMPTVREIAFKRLDELIEHFHRNIGFRPDDDWGEKIDDQFGRALDKFDDDYDRSPGLTPEPLPTPLPVLISSPDMEEPGTSVPKRKFKLKPLKSRMLSAHNREFKKKFDEKFAPQFTLEPWKPPTMECQRASSPGIPGTDEPTDGLYHVYEAPFEDASNVDSRTMEDEIQVATYNRIRHDFEIENMNDAETLLNGIGKRHEPIEFSNVVKMCKINSYERVLKERSAQASIAREFNLLPSFMEITKTVTYPVGSFPFLDEQFEANGMEKVKEKYKPFLVPLYQVCNKPMFDDYFKSLSRVEQLKKKIVELQERQKRGDTQPQD</sequence>
<protein>
    <submittedName>
        <fullName evidence="2">ZZ-type domain-containing protein</fullName>
    </submittedName>
</protein>
<evidence type="ECO:0000313" key="1">
    <source>
        <dbReference type="Proteomes" id="UP000887576"/>
    </source>
</evidence>
<name>A0AC34PV03_9BILA</name>
<evidence type="ECO:0000313" key="2">
    <source>
        <dbReference type="WBParaSite" id="JU765_v2.g10214.t1"/>
    </source>
</evidence>
<proteinExistence type="predicted"/>
<dbReference type="WBParaSite" id="JU765_v2.g10214.t1">
    <property type="protein sequence ID" value="JU765_v2.g10214.t1"/>
    <property type="gene ID" value="JU765_v2.g10214"/>
</dbReference>
<organism evidence="1 2">
    <name type="scientific">Panagrolaimus sp. JU765</name>
    <dbReference type="NCBI Taxonomy" id="591449"/>
    <lineage>
        <taxon>Eukaryota</taxon>
        <taxon>Metazoa</taxon>
        <taxon>Ecdysozoa</taxon>
        <taxon>Nematoda</taxon>
        <taxon>Chromadorea</taxon>
        <taxon>Rhabditida</taxon>
        <taxon>Tylenchina</taxon>
        <taxon>Panagrolaimomorpha</taxon>
        <taxon>Panagrolaimoidea</taxon>
        <taxon>Panagrolaimidae</taxon>
        <taxon>Panagrolaimus</taxon>
    </lineage>
</organism>
<reference evidence="2" key="1">
    <citation type="submission" date="2022-11" db="UniProtKB">
        <authorList>
            <consortium name="WormBaseParasite"/>
        </authorList>
    </citation>
    <scope>IDENTIFICATION</scope>
</reference>